<dbReference type="Proteomes" id="UP000828251">
    <property type="component" value="Unassembled WGS sequence"/>
</dbReference>
<evidence type="ECO:0000313" key="2">
    <source>
        <dbReference type="Proteomes" id="UP000828251"/>
    </source>
</evidence>
<name>A0A9D3VR65_9ROSI</name>
<accession>A0A9D3VR65</accession>
<comment type="caution">
    <text evidence="1">The sequence shown here is derived from an EMBL/GenBank/DDBJ whole genome shotgun (WGS) entry which is preliminary data.</text>
</comment>
<dbReference type="PANTHER" id="PTHR33240:SF15">
    <property type="entry name" value="GAG-PRO-LIKE PROTEIN"/>
    <property type="match status" value="1"/>
</dbReference>
<reference evidence="1 2" key="1">
    <citation type="journal article" date="2021" name="Plant Biotechnol. J.">
        <title>Multi-omics assisted identification of the key and species-specific regulatory components of drought-tolerant mechanisms in Gossypium stocksii.</title>
        <authorList>
            <person name="Yu D."/>
            <person name="Ke L."/>
            <person name="Zhang D."/>
            <person name="Wu Y."/>
            <person name="Sun Y."/>
            <person name="Mei J."/>
            <person name="Sun J."/>
            <person name="Sun Y."/>
        </authorList>
    </citation>
    <scope>NUCLEOTIDE SEQUENCE [LARGE SCALE GENOMIC DNA]</scope>
    <source>
        <strain evidence="2">cv. E1</strain>
        <tissue evidence="1">Leaf</tissue>
    </source>
</reference>
<dbReference type="EMBL" id="JAIQCV010000006">
    <property type="protein sequence ID" value="KAH1091438.1"/>
    <property type="molecule type" value="Genomic_DNA"/>
</dbReference>
<organism evidence="1 2">
    <name type="scientific">Gossypium stocksii</name>
    <dbReference type="NCBI Taxonomy" id="47602"/>
    <lineage>
        <taxon>Eukaryota</taxon>
        <taxon>Viridiplantae</taxon>
        <taxon>Streptophyta</taxon>
        <taxon>Embryophyta</taxon>
        <taxon>Tracheophyta</taxon>
        <taxon>Spermatophyta</taxon>
        <taxon>Magnoliopsida</taxon>
        <taxon>eudicotyledons</taxon>
        <taxon>Gunneridae</taxon>
        <taxon>Pentapetalae</taxon>
        <taxon>rosids</taxon>
        <taxon>malvids</taxon>
        <taxon>Malvales</taxon>
        <taxon>Malvaceae</taxon>
        <taxon>Malvoideae</taxon>
        <taxon>Gossypium</taxon>
    </lineage>
</organism>
<keyword evidence="2" id="KW-1185">Reference proteome</keyword>
<dbReference type="PANTHER" id="PTHR33240">
    <property type="entry name" value="OS08G0508500 PROTEIN"/>
    <property type="match status" value="1"/>
</dbReference>
<proteinExistence type="predicted"/>
<protein>
    <submittedName>
        <fullName evidence="1">Uncharacterized protein</fullName>
    </submittedName>
</protein>
<sequence>MESLGTLWLEVPLTKVKVHVLRTKASRSKGNGEWNLAMKIKNWCVMEKEGNDPMVVSAAIAGFEVKKILFNSGSAVEDFTNHHVEVKRYITLPITLGDDEHTTTEYVRFFVVDHSMAYNAIFGQLIMRMARMMIATFCIKIKFPTRTGIGFMQSNQRIARQCHMLFVKQMRERIPKE</sequence>
<evidence type="ECO:0000313" key="1">
    <source>
        <dbReference type="EMBL" id="KAH1091438.1"/>
    </source>
</evidence>
<gene>
    <name evidence="1" type="ORF">J1N35_018695</name>
</gene>
<dbReference type="AlphaFoldDB" id="A0A9D3VR65"/>
<dbReference type="OrthoDB" id="779804at2759"/>